<dbReference type="PANTHER" id="PTHR11241:SF0">
    <property type="entry name" value="DEOXYURIDINE 5'-TRIPHOSPHATE NUCLEOTIDOHYDROLASE"/>
    <property type="match status" value="1"/>
</dbReference>
<dbReference type="SUPFAM" id="SSF51283">
    <property type="entry name" value="dUTPase-like"/>
    <property type="match status" value="1"/>
</dbReference>
<dbReference type="Gene3D" id="2.70.40.10">
    <property type="match status" value="1"/>
</dbReference>
<evidence type="ECO:0000256" key="4">
    <source>
        <dbReference type="ARBA" id="ARBA00023080"/>
    </source>
</evidence>
<dbReference type="InterPro" id="IPR036157">
    <property type="entry name" value="dUTPase-like_sf"/>
</dbReference>
<dbReference type="InterPro" id="IPR033704">
    <property type="entry name" value="dUTPase_trimeric"/>
</dbReference>
<comment type="caution">
    <text evidence="7">The sequence shown here is derived from an EMBL/GenBank/DDBJ whole genome shotgun (WGS) entry which is preliminary data.</text>
</comment>
<evidence type="ECO:0000256" key="2">
    <source>
        <dbReference type="ARBA" id="ARBA00012379"/>
    </source>
</evidence>
<protein>
    <recommendedName>
        <fullName evidence="2">dUTP diphosphatase</fullName>
        <ecNumber evidence="2">3.6.1.23</ecNumber>
    </recommendedName>
</protein>
<dbReference type="GO" id="GO:0000287">
    <property type="term" value="F:magnesium ion binding"/>
    <property type="evidence" value="ECO:0007669"/>
    <property type="project" value="InterPro"/>
</dbReference>
<dbReference type="EC" id="3.6.1.23" evidence="2"/>
<evidence type="ECO:0000313" key="8">
    <source>
        <dbReference type="Proteomes" id="UP000176850"/>
    </source>
</evidence>
<feature type="domain" description="dUTPase-like" evidence="6">
    <location>
        <begin position="13"/>
        <end position="141"/>
    </location>
</feature>
<dbReference type="GO" id="GO:0046081">
    <property type="term" value="P:dUTP catabolic process"/>
    <property type="evidence" value="ECO:0007669"/>
    <property type="project" value="InterPro"/>
</dbReference>
<evidence type="ECO:0000259" key="6">
    <source>
        <dbReference type="Pfam" id="PF00692"/>
    </source>
</evidence>
<dbReference type="GO" id="GO:0006226">
    <property type="term" value="P:dUMP biosynthetic process"/>
    <property type="evidence" value="ECO:0007669"/>
    <property type="project" value="InterPro"/>
</dbReference>
<organism evidence="7 8">
    <name type="scientific">Candidatus Roizmanbacteria bacterium RIFCSPHIGHO2_01_FULL_39_24</name>
    <dbReference type="NCBI Taxonomy" id="1802032"/>
    <lineage>
        <taxon>Bacteria</taxon>
        <taxon>Candidatus Roizmaniibacteriota</taxon>
    </lineage>
</organism>
<dbReference type="NCBIfam" id="NF001862">
    <property type="entry name" value="PRK00601.1"/>
    <property type="match status" value="1"/>
</dbReference>
<dbReference type="NCBIfam" id="TIGR00576">
    <property type="entry name" value="dut"/>
    <property type="match status" value="1"/>
</dbReference>
<keyword evidence="3" id="KW-0378">Hydrolase</keyword>
<comment type="similarity">
    <text evidence="1">Belongs to the dUTPase family.</text>
</comment>
<dbReference type="CDD" id="cd07557">
    <property type="entry name" value="trimeric_dUTPase"/>
    <property type="match status" value="1"/>
</dbReference>
<dbReference type="GO" id="GO:0004170">
    <property type="term" value="F:dUTP diphosphatase activity"/>
    <property type="evidence" value="ECO:0007669"/>
    <property type="project" value="UniProtKB-EC"/>
</dbReference>
<proteinExistence type="inferred from homology"/>
<dbReference type="Proteomes" id="UP000176850">
    <property type="component" value="Unassembled WGS sequence"/>
</dbReference>
<comment type="catalytic activity">
    <reaction evidence="5">
        <text>dUTP + H2O = dUMP + diphosphate + H(+)</text>
        <dbReference type="Rhea" id="RHEA:10248"/>
        <dbReference type="ChEBI" id="CHEBI:15377"/>
        <dbReference type="ChEBI" id="CHEBI:15378"/>
        <dbReference type="ChEBI" id="CHEBI:33019"/>
        <dbReference type="ChEBI" id="CHEBI:61555"/>
        <dbReference type="ChEBI" id="CHEBI:246422"/>
        <dbReference type="EC" id="3.6.1.23"/>
    </reaction>
</comment>
<name>A0A1F7GIF7_9BACT</name>
<evidence type="ECO:0000313" key="7">
    <source>
        <dbReference type="EMBL" id="OGK18737.1"/>
    </source>
</evidence>
<reference evidence="7 8" key="1">
    <citation type="journal article" date="2016" name="Nat. Commun.">
        <title>Thousands of microbial genomes shed light on interconnected biogeochemical processes in an aquifer system.</title>
        <authorList>
            <person name="Anantharaman K."/>
            <person name="Brown C.T."/>
            <person name="Hug L.A."/>
            <person name="Sharon I."/>
            <person name="Castelle C.J."/>
            <person name="Probst A.J."/>
            <person name="Thomas B.C."/>
            <person name="Singh A."/>
            <person name="Wilkins M.J."/>
            <person name="Karaoz U."/>
            <person name="Brodie E.L."/>
            <person name="Williams K.H."/>
            <person name="Hubbard S.S."/>
            <person name="Banfield J.F."/>
        </authorList>
    </citation>
    <scope>NUCLEOTIDE SEQUENCE [LARGE SCALE GENOMIC DNA]</scope>
</reference>
<dbReference type="InterPro" id="IPR008181">
    <property type="entry name" value="dUTPase"/>
</dbReference>
<sequence>MKLKIKRIDKTLPLPEYQTKGAVAFDLYARVETVIPPFKPTLIPLNIIVKVPTGYFFMLASRSSTPMKKGLMVSNGIGVIDQDYSGDTDEVMLLALNFTEKNVTVEKGERIAQGLLIKISQVEKFVEVNKMDEKSRGGFGTTNRKS</sequence>
<dbReference type="Pfam" id="PF00692">
    <property type="entry name" value="dUTPase"/>
    <property type="match status" value="1"/>
</dbReference>
<gene>
    <name evidence="7" type="ORF">A2799_01905</name>
</gene>
<dbReference type="InterPro" id="IPR029054">
    <property type="entry name" value="dUTPase-like"/>
</dbReference>
<accession>A0A1F7GIF7</accession>
<keyword evidence="4" id="KW-0546">Nucleotide metabolism</keyword>
<dbReference type="EMBL" id="MFZH01000027">
    <property type="protein sequence ID" value="OGK18737.1"/>
    <property type="molecule type" value="Genomic_DNA"/>
</dbReference>
<evidence type="ECO:0000256" key="1">
    <source>
        <dbReference type="ARBA" id="ARBA00006581"/>
    </source>
</evidence>
<evidence type="ECO:0000256" key="5">
    <source>
        <dbReference type="ARBA" id="ARBA00047686"/>
    </source>
</evidence>
<dbReference type="AlphaFoldDB" id="A0A1F7GIF7"/>
<dbReference type="PANTHER" id="PTHR11241">
    <property type="entry name" value="DEOXYURIDINE 5'-TRIPHOSPHATE NUCLEOTIDOHYDROLASE"/>
    <property type="match status" value="1"/>
</dbReference>
<evidence type="ECO:0000256" key="3">
    <source>
        <dbReference type="ARBA" id="ARBA00022801"/>
    </source>
</evidence>